<keyword evidence="5" id="KW-0805">Transcription regulation</keyword>
<keyword evidence="3" id="KW-0678">Repressor</keyword>
<evidence type="ECO:0000256" key="2">
    <source>
        <dbReference type="ARBA" id="ARBA00017823"/>
    </source>
</evidence>
<dbReference type="InterPro" id="IPR035890">
    <property type="entry name" value="Anti-sigma-28_factor_FlgM_sf"/>
</dbReference>
<evidence type="ECO:0000256" key="1">
    <source>
        <dbReference type="ARBA" id="ARBA00005322"/>
    </source>
</evidence>
<accession>A0A0J8D6H3</accession>
<evidence type="ECO:0000259" key="7">
    <source>
        <dbReference type="Pfam" id="PF04316"/>
    </source>
</evidence>
<name>A0A0J8D6H3_CLOCY</name>
<dbReference type="AlphaFoldDB" id="A0A0J8D6H3"/>
<sequence length="91" mass="10390">MKIQGNSNVVVNLYKQNINTLNNIKGKTKTSDRIELSNTGKEISKFIEEYRNTELTSDKVEQIRAKINEGKYKVNAEDLAKSMLDEIKRGV</sequence>
<dbReference type="GO" id="GO:0045892">
    <property type="term" value="P:negative regulation of DNA-templated transcription"/>
    <property type="evidence" value="ECO:0007669"/>
    <property type="project" value="InterPro"/>
</dbReference>
<dbReference type="InterPro" id="IPR007412">
    <property type="entry name" value="FlgM"/>
</dbReference>
<feature type="domain" description="Anti-sigma-28 factor FlgM C-terminal" evidence="7">
    <location>
        <begin position="32"/>
        <end position="85"/>
    </location>
</feature>
<evidence type="ECO:0000313" key="8">
    <source>
        <dbReference type="EMBL" id="KMT21685.1"/>
    </source>
</evidence>
<dbReference type="STRING" id="1121307.CLCY_2c04470"/>
<dbReference type="NCBIfam" id="TIGR03824">
    <property type="entry name" value="FlgM_jcvi"/>
    <property type="match status" value="1"/>
</dbReference>
<dbReference type="OrthoDB" id="2112800at2"/>
<dbReference type="SUPFAM" id="SSF101498">
    <property type="entry name" value="Anti-sigma factor FlgM"/>
    <property type="match status" value="1"/>
</dbReference>
<comment type="similarity">
    <text evidence="1">Belongs to the FlgM family.</text>
</comment>
<keyword evidence="6" id="KW-0804">Transcription</keyword>
<reference evidence="8 9" key="1">
    <citation type="submission" date="2015-06" db="EMBL/GenBank/DDBJ databases">
        <title>Draft genome sequence of the purine-degrading Clostridium cylindrosporum HC-1 (DSM 605).</title>
        <authorList>
            <person name="Poehlein A."/>
            <person name="Schiel-Bengelsdorf B."/>
            <person name="Bengelsdorf F."/>
            <person name="Daniel R."/>
            <person name="Duerre P."/>
        </authorList>
    </citation>
    <scope>NUCLEOTIDE SEQUENCE [LARGE SCALE GENOMIC DNA]</scope>
    <source>
        <strain evidence="8 9">DSM 605</strain>
    </source>
</reference>
<keyword evidence="4" id="KW-1005">Bacterial flagellum biogenesis</keyword>
<dbReference type="GO" id="GO:0044781">
    <property type="term" value="P:bacterial-type flagellum organization"/>
    <property type="evidence" value="ECO:0007669"/>
    <property type="project" value="UniProtKB-KW"/>
</dbReference>
<proteinExistence type="inferred from homology"/>
<protein>
    <recommendedName>
        <fullName evidence="2">Negative regulator of flagellin synthesis</fullName>
    </recommendedName>
</protein>
<dbReference type="PATRIC" id="fig|1121307.3.peg.1305"/>
<organism evidence="8 9">
    <name type="scientific">Clostridium cylindrosporum DSM 605</name>
    <dbReference type="NCBI Taxonomy" id="1121307"/>
    <lineage>
        <taxon>Bacteria</taxon>
        <taxon>Bacillati</taxon>
        <taxon>Bacillota</taxon>
        <taxon>Clostridia</taxon>
        <taxon>Eubacteriales</taxon>
        <taxon>Clostridiaceae</taxon>
        <taxon>Clostridium</taxon>
    </lineage>
</organism>
<dbReference type="InterPro" id="IPR031316">
    <property type="entry name" value="FlgM_C"/>
</dbReference>
<comment type="caution">
    <text evidence="8">The sequence shown here is derived from an EMBL/GenBank/DDBJ whole genome shotgun (WGS) entry which is preliminary data.</text>
</comment>
<dbReference type="EMBL" id="LFVU01000027">
    <property type="protein sequence ID" value="KMT21685.1"/>
    <property type="molecule type" value="Genomic_DNA"/>
</dbReference>
<evidence type="ECO:0000256" key="5">
    <source>
        <dbReference type="ARBA" id="ARBA00023015"/>
    </source>
</evidence>
<dbReference type="Proteomes" id="UP000036756">
    <property type="component" value="Unassembled WGS sequence"/>
</dbReference>
<dbReference type="Pfam" id="PF04316">
    <property type="entry name" value="FlgM"/>
    <property type="match status" value="1"/>
</dbReference>
<gene>
    <name evidence="8" type="ORF">CLCY_2c04470</name>
</gene>
<evidence type="ECO:0000256" key="3">
    <source>
        <dbReference type="ARBA" id="ARBA00022491"/>
    </source>
</evidence>
<keyword evidence="9" id="KW-1185">Reference proteome</keyword>
<evidence type="ECO:0000313" key="9">
    <source>
        <dbReference type="Proteomes" id="UP000036756"/>
    </source>
</evidence>
<dbReference type="RefSeq" id="WP_048571101.1">
    <property type="nucleotide sequence ID" value="NZ_LFVU01000027.1"/>
</dbReference>
<evidence type="ECO:0000256" key="6">
    <source>
        <dbReference type="ARBA" id="ARBA00023163"/>
    </source>
</evidence>
<evidence type="ECO:0000256" key="4">
    <source>
        <dbReference type="ARBA" id="ARBA00022795"/>
    </source>
</evidence>